<evidence type="ECO:0000259" key="1">
    <source>
        <dbReference type="Pfam" id="PF23756"/>
    </source>
</evidence>
<evidence type="ECO:0000313" key="4">
    <source>
        <dbReference type="Proteomes" id="UP000520463"/>
    </source>
</evidence>
<name>A0A7L0NKI3_9PASS</name>
<keyword evidence="4" id="KW-1185">Reference proteome</keyword>
<evidence type="ECO:0000259" key="2">
    <source>
        <dbReference type="Pfam" id="PF23758"/>
    </source>
</evidence>
<dbReference type="Pfam" id="PF23756">
    <property type="entry name" value="Beta-prop_HPS5"/>
    <property type="match status" value="1"/>
</dbReference>
<dbReference type="PIRSF" id="PIRSF037475">
    <property type="entry name" value="BLOC-2_complex_Hps5"/>
    <property type="match status" value="1"/>
</dbReference>
<dbReference type="InterPro" id="IPR056499">
    <property type="entry name" value="Beta-prop_HPS5-like"/>
</dbReference>
<dbReference type="Proteomes" id="UP000520463">
    <property type="component" value="Unassembled WGS sequence"/>
</dbReference>
<feature type="non-terminal residue" evidence="3">
    <location>
        <position position="1131"/>
    </location>
</feature>
<dbReference type="Pfam" id="PF23758">
    <property type="entry name" value="TPR_HPS5"/>
    <property type="match status" value="1"/>
</dbReference>
<feature type="domain" description="HPS5 TPR" evidence="2">
    <location>
        <begin position="736"/>
        <end position="1121"/>
    </location>
</feature>
<accession>A0A7L0NKI3</accession>
<gene>
    <name evidence="3" type="primary">Hps5</name>
    <name evidence="3" type="ORF">FORRUF_R08991</name>
</gene>
<dbReference type="InterPro" id="IPR035431">
    <property type="entry name" value="HPS5"/>
</dbReference>
<dbReference type="OrthoDB" id="19493at2759"/>
<dbReference type="AlphaFoldDB" id="A0A7L0NKI3"/>
<comment type="caution">
    <text evidence="3">The sequence shown here is derived from an EMBL/GenBank/DDBJ whole genome shotgun (WGS) entry which is preliminary data.</text>
</comment>
<organism evidence="3 4">
    <name type="scientific">Formicarius rufipectus</name>
    <dbReference type="NCBI Taxonomy" id="1118560"/>
    <lineage>
        <taxon>Eukaryota</taxon>
        <taxon>Metazoa</taxon>
        <taxon>Chordata</taxon>
        <taxon>Craniata</taxon>
        <taxon>Vertebrata</taxon>
        <taxon>Euteleostomi</taxon>
        <taxon>Archelosauria</taxon>
        <taxon>Archosauria</taxon>
        <taxon>Dinosauria</taxon>
        <taxon>Saurischia</taxon>
        <taxon>Theropoda</taxon>
        <taxon>Coelurosauria</taxon>
        <taxon>Aves</taxon>
        <taxon>Neognathae</taxon>
        <taxon>Neoaves</taxon>
        <taxon>Telluraves</taxon>
        <taxon>Australaves</taxon>
        <taxon>Passeriformes</taxon>
        <taxon>Formicariidae</taxon>
        <taxon>Formicarius</taxon>
    </lineage>
</organism>
<dbReference type="InterPro" id="IPR056445">
    <property type="entry name" value="TPR_HPS5"/>
</dbReference>
<protein>
    <submittedName>
        <fullName evidence="3">HPS5 protein</fullName>
    </submittedName>
</protein>
<evidence type="ECO:0000313" key="3">
    <source>
        <dbReference type="EMBL" id="NXK94033.1"/>
    </source>
</evidence>
<feature type="domain" description="HPS5-like beta-propeller" evidence="1">
    <location>
        <begin position="15"/>
        <end position="364"/>
    </location>
</feature>
<sequence>MASVPVIPDSYNHVLAELECLDPLLSALRLDSSRLKCTCIDVSKRWLALGSSGGGLNLIQKDGWKQRLFLTHKVRVKNAKKKFMKIGLGKRHLKLMVKNLFSNCVFFLNFCSQGLVVVWELNQERRGKPERIYVSSEHKGRKVTALCWDTAALRVFVGDHVGKVSAIKINTSKQGKAAATFVMFPVQIITTVDSRVVQLDYLDGRLLISSLTRTYLCDTERQKFWKVGNKERDGEFGACFFPVGKNSGNQQSLIYCARPGSRMWEVNFDGEVQSTHQFKQLLSSPPLPVVSLRQDPHYTGSSCSPQSLSFPKLLYLTEHCVVTWTERGIYILVPQSVQVLLWSEVKDIQDIAVYKSELFCLHTNGKVVHLSLLLADRCIERLMRRGFWTLAARVCWLFQNSVISCRARKNLPLDKLEHLKSQLDASTQQELVMQLEELISKLEPLDSACSSRRSSISSHESFSVLDSGIYRVISRRGSQSDEDSCSLHSQTFSEDERLKEFPTHQEDEQVDLDNVSHASVVVETDRNETFLPFSIPLSFRSPSPLVQAVKESVSSFVRKTTEKIGTLHISPDTRGRQEATDDEQLPELTVSLVTSPQEEKELEPQSCQLPEEDNLRDLKAATAEALAKLQDPLVLLEPENMRRVLQEWLFYLEEKFSSKGGSALSAKKSKVVSAEEQRAVLEENLVLDPADGDPAHKEQSRILEGCIEQENTDGTCVSKTICKNSTDLREPLDCGFQVSSPSVIELGVQKDLVELATLCFELRVFSCGNGDAEESSDGSLPLAATWTWACRFMRRYFFLLDLKRVKQCIITTYATSPSVWETYITGLKELTCHSSVALAMDGEDMLKILKLLHDLGPWDDSPLLLVHAQRLYEKFGETALRPLIKFYPSILPSDIKQLCRNDPAHFLAYLDSLVKSKPEDKRPSLLRSLLQPESLRLDWLCLAVSHDAPQRANTVDAEGNPRPRSHLFTWGYSQLILLLIKLPADFVTKEKMAHICKSHGFWPGYLFLCLELDRRIEAFTNIAHLDDLSLLNGEDGCIPETIEEWKFLLHLAQKHSTALHHHSPQNGNAVSNGGPSCPDCITVENVALLLAKAIGPNRALPLLKECDLTAELSERFTGVCEILRVAEKRQR</sequence>
<reference evidence="3 4" key="1">
    <citation type="submission" date="2019-09" db="EMBL/GenBank/DDBJ databases">
        <title>Bird 10,000 Genomes (B10K) Project - Family phase.</title>
        <authorList>
            <person name="Zhang G."/>
        </authorList>
    </citation>
    <scope>NUCLEOTIDE SEQUENCE [LARGE SCALE GENOMIC DNA]</scope>
    <source>
        <strain evidence="3">B10K-DU-001-43</strain>
        <tissue evidence="3">Muscle</tissue>
    </source>
</reference>
<dbReference type="PANTHER" id="PTHR23287">
    <property type="entry name" value="RUBY-EYE2-LIKE PROTEIN"/>
    <property type="match status" value="1"/>
</dbReference>
<feature type="non-terminal residue" evidence="3">
    <location>
        <position position="1"/>
    </location>
</feature>
<dbReference type="PANTHER" id="PTHR23287:SF18">
    <property type="entry name" value="BLOC-2 COMPLEX MEMBER HPS5"/>
    <property type="match status" value="1"/>
</dbReference>
<dbReference type="GO" id="GO:0048066">
    <property type="term" value="P:developmental pigmentation"/>
    <property type="evidence" value="ECO:0007669"/>
    <property type="project" value="TreeGrafter"/>
</dbReference>
<proteinExistence type="predicted"/>
<dbReference type="EMBL" id="VXAU01003998">
    <property type="protein sequence ID" value="NXK94033.1"/>
    <property type="molecule type" value="Genomic_DNA"/>
</dbReference>
<dbReference type="GO" id="GO:0005737">
    <property type="term" value="C:cytoplasm"/>
    <property type="evidence" value="ECO:0007669"/>
    <property type="project" value="TreeGrafter"/>
</dbReference>
<dbReference type="SUPFAM" id="SSF50978">
    <property type="entry name" value="WD40 repeat-like"/>
    <property type="match status" value="1"/>
</dbReference>
<dbReference type="InterPro" id="IPR036322">
    <property type="entry name" value="WD40_repeat_dom_sf"/>
</dbReference>